<comment type="caution">
    <text evidence="8">Lacks conserved residue(s) required for the propagation of feature annotation.</text>
</comment>
<feature type="binding site" evidence="8">
    <location>
        <position position="159"/>
    </location>
    <ligand>
        <name>substrate</name>
    </ligand>
</feature>
<dbReference type="SUPFAM" id="SSF54506">
    <property type="entry name" value="Diaminopimelate epimerase-like"/>
    <property type="match status" value="1"/>
</dbReference>
<dbReference type="RefSeq" id="WP_188816561.1">
    <property type="nucleotide sequence ID" value="NZ_BMOF01000002.1"/>
</dbReference>
<evidence type="ECO:0000256" key="5">
    <source>
        <dbReference type="ARBA" id="ARBA00023154"/>
    </source>
</evidence>
<proteinExistence type="inferred from homology"/>
<dbReference type="NCBIfam" id="TIGR00652">
    <property type="entry name" value="DapF"/>
    <property type="match status" value="1"/>
</dbReference>
<comment type="catalytic activity">
    <reaction evidence="7 8">
        <text>(2S,6S)-2,6-diaminopimelate = meso-2,6-diaminopimelate</text>
        <dbReference type="Rhea" id="RHEA:15393"/>
        <dbReference type="ChEBI" id="CHEBI:57609"/>
        <dbReference type="ChEBI" id="CHEBI:57791"/>
        <dbReference type="EC" id="5.1.1.7"/>
    </reaction>
</comment>
<evidence type="ECO:0000313" key="10">
    <source>
        <dbReference type="EMBL" id="GGJ91961.1"/>
    </source>
</evidence>
<evidence type="ECO:0000256" key="9">
    <source>
        <dbReference type="PROSITE-ProRule" id="PRU10125"/>
    </source>
</evidence>
<reference evidence="10" key="2">
    <citation type="submission" date="2020-09" db="EMBL/GenBank/DDBJ databases">
        <authorList>
            <person name="Sun Q."/>
            <person name="Ohkuma M."/>
        </authorList>
    </citation>
    <scope>NUCLEOTIDE SEQUENCE</scope>
    <source>
        <strain evidence="10">JCM 14719</strain>
    </source>
</reference>
<dbReference type="Gene3D" id="3.10.310.10">
    <property type="entry name" value="Diaminopimelate Epimerase, Chain A, domain 1"/>
    <property type="match status" value="2"/>
</dbReference>
<dbReference type="InterPro" id="IPR001653">
    <property type="entry name" value="DAP_epimerase_DapF"/>
</dbReference>
<feature type="binding site" evidence="8">
    <location>
        <position position="61"/>
    </location>
    <ligand>
        <name>substrate</name>
    </ligand>
</feature>
<evidence type="ECO:0000256" key="2">
    <source>
        <dbReference type="ARBA" id="ARBA00010219"/>
    </source>
</evidence>
<evidence type="ECO:0000256" key="7">
    <source>
        <dbReference type="ARBA" id="ARBA00051712"/>
    </source>
</evidence>
<sequence length="287" mass="30684">MNFHKMHGLGNDFVVVAADRLPDDPCGLAQAVCDRHFGVGADGLVFVLPSERADVSMRIFNADGSEAEQCGNAIRCVGKFAFEQGLVSRAALTVETRAGVQRIWLDVSDGRVGAVKVDMGPPVLEGPKIPVAVDRAPVVDHPVTVDGRTFAVTAVSMGNPHAVVFVDDAPTFPVTEWGPKLEAHPLFPQRTNVEFVSVRRPDEVDMRVWERGVGPTLACGTGACATVVAGALTGRTARAARVHLAGGTLHIEWDEGTGHVFMTGPAHTVFTGTWLAENAMRAIRRYV</sequence>
<feature type="binding site" evidence="8">
    <location>
        <begin position="210"/>
        <end position="211"/>
    </location>
    <ligand>
        <name>substrate</name>
    </ligand>
</feature>
<feature type="site" description="Could be important to modulate the pK values of the two catalytic cysteine residues" evidence="8">
    <location>
        <position position="210"/>
    </location>
</feature>
<feature type="binding site" evidence="8">
    <location>
        <position position="11"/>
    </location>
    <ligand>
        <name>substrate</name>
    </ligand>
</feature>
<protein>
    <recommendedName>
        <fullName evidence="3 8">Diaminopimelate epimerase</fullName>
        <shortName evidence="8">DAP epimerase</shortName>
        <ecNumber evidence="3 8">5.1.1.7</ecNumber>
    </recommendedName>
    <alternativeName>
        <fullName evidence="8">PLP-independent amino acid racemase</fullName>
    </alternativeName>
</protein>
<comment type="subunit">
    <text evidence="8">Homodimer.</text>
</comment>
<dbReference type="InterPro" id="IPR018510">
    <property type="entry name" value="DAP_epimerase_AS"/>
</dbReference>
<feature type="active site" description="Proton donor" evidence="8">
    <location>
        <position position="70"/>
    </location>
</feature>
<dbReference type="PROSITE" id="PS01326">
    <property type="entry name" value="DAP_EPIMERASE"/>
    <property type="match status" value="1"/>
</dbReference>
<keyword evidence="11" id="KW-1185">Reference proteome</keyword>
<evidence type="ECO:0000256" key="6">
    <source>
        <dbReference type="ARBA" id="ARBA00023235"/>
    </source>
</evidence>
<comment type="subcellular location">
    <subcellularLocation>
        <location evidence="8">Cytoplasm</location>
    </subcellularLocation>
</comment>
<evidence type="ECO:0000256" key="3">
    <source>
        <dbReference type="ARBA" id="ARBA00013080"/>
    </source>
</evidence>
<evidence type="ECO:0000256" key="1">
    <source>
        <dbReference type="ARBA" id="ARBA00005196"/>
    </source>
</evidence>
<comment type="pathway">
    <text evidence="1 8">Amino-acid biosynthesis; L-lysine biosynthesis via DAP pathway; DL-2,6-diaminopimelate from LL-2,6-diaminopimelate: step 1/1.</text>
</comment>
<keyword evidence="6 8" id="KW-0413">Isomerase</keyword>
<evidence type="ECO:0000256" key="4">
    <source>
        <dbReference type="ARBA" id="ARBA00022605"/>
    </source>
</evidence>
<dbReference type="Pfam" id="PF01678">
    <property type="entry name" value="DAP_epimerase"/>
    <property type="match status" value="2"/>
</dbReference>
<comment type="caution">
    <text evidence="10">The sequence shown here is derived from an EMBL/GenBank/DDBJ whole genome shotgun (WGS) entry which is preliminary data.</text>
</comment>
<keyword evidence="4 8" id="KW-0028">Amino-acid biosynthesis</keyword>
<evidence type="ECO:0000256" key="8">
    <source>
        <dbReference type="HAMAP-Rule" id="MF_00197"/>
    </source>
</evidence>
<dbReference type="Proteomes" id="UP000637720">
    <property type="component" value="Unassembled WGS sequence"/>
</dbReference>
<organism evidence="10 11">
    <name type="scientific">Calditerricola satsumensis</name>
    <dbReference type="NCBI Taxonomy" id="373054"/>
    <lineage>
        <taxon>Bacteria</taxon>
        <taxon>Bacillati</taxon>
        <taxon>Bacillota</taxon>
        <taxon>Bacilli</taxon>
        <taxon>Bacillales</taxon>
        <taxon>Bacillaceae</taxon>
        <taxon>Calditerricola</taxon>
    </lineage>
</organism>
<dbReference type="GO" id="GO:0005829">
    <property type="term" value="C:cytosol"/>
    <property type="evidence" value="ECO:0007669"/>
    <property type="project" value="TreeGrafter"/>
</dbReference>
<name>A0A8J3B802_9BACI</name>
<dbReference type="PANTHER" id="PTHR31689:SF0">
    <property type="entry name" value="DIAMINOPIMELATE EPIMERASE"/>
    <property type="match status" value="1"/>
</dbReference>
<reference evidence="10" key="1">
    <citation type="journal article" date="2014" name="Int. J. Syst. Evol. Microbiol.">
        <title>Complete genome sequence of Corynebacterium casei LMG S-19264T (=DSM 44701T), isolated from a smear-ripened cheese.</title>
        <authorList>
            <consortium name="US DOE Joint Genome Institute (JGI-PGF)"/>
            <person name="Walter F."/>
            <person name="Albersmeier A."/>
            <person name="Kalinowski J."/>
            <person name="Ruckert C."/>
        </authorList>
    </citation>
    <scope>NUCLEOTIDE SEQUENCE</scope>
    <source>
        <strain evidence="10">JCM 14719</strain>
    </source>
</reference>
<dbReference type="GO" id="GO:0009089">
    <property type="term" value="P:lysine biosynthetic process via diaminopimelate"/>
    <property type="evidence" value="ECO:0007669"/>
    <property type="project" value="UniProtKB-UniRule"/>
</dbReference>
<dbReference type="EC" id="5.1.1.7" evidence="3 8"/>
<dbReference type="UniPathway" id="UPA00034">
    <property type="reaction ID" value="UER00025"/>
</dbReference>
<dbReference type="GO" id="GO:0008837">
    <property type="term" value="F:diaminopimelate epimerase activity"/>
    <property type="evidence" value="ECO:0007669"/>
    <property type="project" value="UniProtKB-UniRule"/>
</dbReference>
<feature type="active site" description="Proton acceptor" evidence="8">
    <location>
        <position position="219"/>
    </location>
</feature>
<gene>
    <name evidence="8 10" type="primary">dapF</name>
    <name evidence="10" type="ORF">GCM10007043_02100</name>
</gene>
<dbReference type="EMBL" id="BMOF01000002">
    <property type="protein sequence ID" value="GGJ91961.1"/>
    <property type="molecule type" value="Genomic_DNA"/>
</dbReference>
<feature type="binding site" evidence="8">
    <location>
        <position position="192"/>
    </location>
    <ligand>
        <name>substrate</name>
    </ligand>
</feature>
<accession>A0A8J3B802</accession>
<comment type="similarity">
    <text evidence="2 8">Belongs to the diaminopimelate epimerase family.</text>
</comment>
<dbReference type="HAMAP" id="MF_00197">
    <property type="entry name" value="DAP_epimerase"/>
    <property type="match status" value="1"/>
</dbReference>
<keyword evidence="8" id="KW-0963">Cytoplasm</keyword>
<keyword evidence="5 8" id="KW-0457">Lysine biosynthesis</keyword>
<dbReference type="PANTHER" id="PTHR31689">
    <property type="entry name" value="DIAMINOPIMELATE EPIMERASE, CHLOROPLASTIC"/>
    <property type="match status" value="1"/>
</dbReference>
<feature type="binding site" evidence="8">
    <location>
        <begin position="220"/>
        <end position="221"/>
    </location>
    <ligand>
        <name>substrate</name>
    </ligand>
</feature>
<evidence type="ECO:0000313" key="11">
    <source>
        <dbReference type="Proteomes" id="UP000637720"/>
    </source>
</evidence>
<feature type="binding site" evidence="8">
    <location>
        <begin position="71"/>
        <end position="72"/>
    </location>
    <ligand>
        <name>substrate</name>
    </ligand>
</feature>
<comment type="function">
    <text evidence="8">Catalyzes the stereoinversion of LL-2,6-diaminopimelate (L,L-DAP) to meso-diaminopimelate (meso-DAP), a precursor of L-lysine and an essential component of the bacterial peptidoglycan.</text>
</comment>
<feature type="site" description="Could be important to modulate the pK values of the two catalytic cysteine residues" evidence="8">
    <location>
        <position position="161"/>
    </location>
</feature>
<dbReference type="AlphaFoldDB" id="A0A8J3B802"/>
<feature type="active site" evidence="9">
    <location>
        <position position="70"/>
    </location>
</feature>